<keyword evidence="2" id="KW-0808">Transferase</keyword>
<keyword evidence="2" id="KW-0418">Kinase</keyword>
<dbReference type="Proteomes" id="UP001610444">
    <property type="component" value="Unassembled WGS sequence"/>
</dbReference>
<keyword evidence="3" id="KW-1185">Reference proteome</keyword>
<organism evidence="2 3">
    <name type="scientific">Aspergillus pseudodeflectus</name>
    <dbReference type="NCBI Taxonomy" id="176178"/>
    <lineage>
        <taxon>Eukaryota</taxon>
        <taxon>Fungi</taxon>
        <taxon>Dikarya</taxon>
        <taxon>Ascomycota</taxon>
        <taxon>Pezizomycotina</taxon>
        <taxon>Eurotiomycetes</taxon>
        <taxon>Eurotiomycetidae</taxon>
        <taxon>Eurotiales</taxon>
        <taxon>Aspergillaceae</taxon>
        <taxon>Aspergillus</taxon>
        <taxon>Aspergillus subgen. Nidulantes</taxon>
    </lineage>
</organism>
<sequence>MIRRSITKTASTPDKYIGASGTSYWFKELLQERPHLGRVWLAASGEDKFVLKDIPKDIFDNFNQKIRPRLPKSPYIRMPWDTVPGQRILVYNHLSHNFLSLVKENISLQARKQILEATLSGIAGLHDQHIVHLDNIMVDSDDNAQDTMVERVQLVDLENAAYLPDGRCIKGMLAGNANWRSPEAHFKGELNKPADIFSFGIVCIYAMLGQVILGPDEDFRKHESQGALPALIRLQRQVSYFGDPDGIRGLLNHVADDEISCQLLQMLWEERADKNIGYKAFSKWPNVLDSEFKDLIRGLTNLDPAKRLSARQALERPWFVQL</sequence>
<dbReference type="InterPro" id="IPR011009">
    <property type="entry name" value="Kinase-like_dom_sf"/>
</dbReference>
<gene>
    <name evidence="2" type="ORF">BJX68DRAFT_251643</name>
</gene>
<dbReference type="SMART" id="SM00220">
    <property type="entry name" value="S_TKc"/>
    <property type="match status" value="1"/>
</dbReference>
<reference evidence="2 3" key="1">
    <citation type="submission" date="2024-07" db="EMBL/GenBank/DDBJ databases">
        <title>Section-level genome sequencing and comparative genomics of Aspergillus sections Usti and Cavernicolus.</title>
        <authorList>
            <consortium name="Lawrence Berkeley National Laboratory"/>
            <person name="Nybo J.L."/>
            <person name="Vesth T.C."/>
            <person name="Theobald S."/>
            <person name="Frisvad J.C."/>
            <person name="Larsen T.O."/>
            <person name="Kjaerboelling I."/>
            <person name="Rothschild-Mancinelli K."/>
            <person name="Lyhne E.K."/>
            <person name="Kogle M.E."/>
            <person name="Barry K."/>
            <person name="Clum A."/>
            <person name="Na H."/>
            <person name="Ledsgaard L."/>
            <person name="Lin J."/>
            <person name="Lipzen A."/>
            <person name="Kuo A."/>
            <person name="Riley R."/>
            <person name="Mondo S."/>
            <person name="LaButti K."/>
            <person name="Haridas S."/>
            <person name="Pangalinan J."/>
            <person name="Salamov A.A."/>
            <person name="Simmons B.A."/>
            <person name="Magnuson J.K."/>
            <person name="Chen J."/>
            <person name="Drula E."/>
            <person name="Henrissat B."/>
            <person name="Wiebenga A."/>
            <person name="Lubbers R.J."/>
            <person name="Gomes A.C."/>
            <person name="Macurrencykelacurrency M.R."/>
            <person name="Stajich J."/>
            <person name="Grigoriev I.V."/>
            <person name="Mortensen U.H."/>
            <person name="De vries R.P."/>
            <person name="Baker S.E."/>
            <person name="Andersen M.R."/>
        </authorList>
    </citation>
    <scope>NUCLEOTIDE SEQUENCE [LARGE SCALE GENOMIC DNA]</scope>
    <source>
        <strain evidence="2 3">CBS 756.74</strain>
    </source>
</reference>
<proteinExistence type="predicted"/>
<accession>A0ABR4LBG0</accession>
<evidence type="ECO:0000259" key="1">
    <source>
        <dbReference type="PROSITE" id="PS50011"/>
    </source>
</evidence>
<name>A0ABR4LBG0_9EURO</name>
<dbReference type="Gene3D" id="1.10.510.10">
    <property type="entry name" value="Transferase(Phosphotransferase) domain 1"/>
    <property type="match status" value="1"/>
</dbReference>
<feature type="domain" description="Protein kinase" evidence="1">
    <location>
        <begin position="1"/>
        <end position="319"/>
    </location>
</feature>
<evidence type="ECO:0000313" key="3">
    <source>
        <dbReference type="Proteomes" id="UP001610444"/>
    </source>
</evidence>
<dbReference type="GeneID" id="98157585"/>
<dbReference type="PANTHER" id="PTHR44167:SF24">
    <property type="entry name" value="SERINE_THREONINE-PROTEIN KINASE CHK2"/>
    <property type="match status" value="1"/>
</dbReference>
<comment type="caution">
    <text evidence="2">The sequence shown here is derived from an EMBL/GenBank/DDBJ whole genome shotgun (WGS) entry which is preliminary data.</text>
</comment>
<dbReference type="PROSITE" id="PS50011">
    <property type="entry name" value="PROTEIN_KINASE_DOM"/>
    <property type="match status" value="1"/>
</dbReference>
<evidence type="ECO:0000313" key="2">
    <source>
        <dbReference type="EMBL" id="KAL2861795.1"/>
    </source>
</evidence>
<dbReference type="GO" id="GO:0016301">
    <property type="term" value="F:kinase activity"/>
    <property type="evidence" value="ECO:0007669"/>
    <property type="project" value="UniProtKB-KW"/>
</dbReference>
<dbReference type="PANTHER" id="PTHR44167">
    <property type="entry name" value="OVARIAN-SPECIFIC SERINE/THREONINE-PROTEIN KINASE LOK-RELATED"/>
    <property type="match status" value="1"/>
</dbReference>
<dbReference type="InterPro" id="IPR000719">
    <property type="entry name" value="Prot_kinase_dom"/>
</dbReference>
<dbReference type="Pfam" id="PF00069">
    <property type="entry name" value="Pkinase"/>
    <property type="match status" value="1"/>
</dbReference>
<dbReference type="RefSeq" id="XP_070905885.1">
    <property type="nucleotide sequence ID" value="XM_071042421.1"/>
</dbReference>
<protein>
    <submittedName>
        <fullName evidence="2">Calcium/calmodulin dependent protein kinase</fullName>
    </submittedName>
</protein>
<dbReference type="SUPFAM" id="SSF56112">
    <property type="entry name" value="Protein kinase-like (PK-like)"/>
    <property type="match status" value="1"/>
</dbReference>
<dbReference type="EMBL" id="JBFXLR010000001">
    <property type="protein sequence ID" value="KAL2861795.1"/>
    <property type="molecule type" value="Genomic_DNA"/>
</dbReference>